<evidence type="ECO:0000256" key="7">
    <source>
        <dbReference type="PROSITE-ProRule" id="PRU00176"/>
    </source>
</evidence>
<dbReference type="Pfam" id="PF00076">
    <property type="entry name" value="RRM_1"/>
    <property type="match status" value="1"/>
</dbReference>
<gene>
    <name evidence="10" type="ORF">ASCRUDRAFT_24133</name>
</gene>
<evidence type="ECO:0000256" key="2">
    <source>
        <dbReference type="ARBA" id="ARBA00004604"/>
    </source>
</evidence>
<dbReference type="STRING" id="1344418.A0A1D2VI67"/>
<dbReference type="SMART" id="SM00360">
    <property type="entry name" value="RRM"/>
    <property type="match status" value="1"/>
</dbReference>
<dbReference type="InParanoid" id="A0A1D2VI67"/>
<dbReference type="GeneID" id="30963464"/>
<accession>A0A1D2VI67</accession>
<comment type="similarity">
    <text evidence="3">Belongs to the RRM RBM34 family.</text>
</comment>
<keyword evidence="11" id="KW-1185">Reference proteome</keyword>
<feature type="region of interest" description="Disordered" evidence="8">
    <location>
        <begin position="275"/>
        <end position="305"/>
    </location>
</feature>
<evidence type="ECO:0000256" key="4">
    <source>
        <dbReference type="ARBA" id="ARBA00015520"/>
    </source>
</evidence>
<evidence type="ECO:0000256" key="6">
    <source>
        <dbReference type="ARBA" id="ARBA00023242"/>
    </source>
</evidence>
<feature type="compositionally biased region" description="Basic and acidic residues" evidence="8">
    <location>
        <begin position="287"/>
        <end position="305"/>
    </location>
</feature>
<feature type="domain" description="RRM" evidence="9">
    <location>
        <begin position="117"/>
        <end position="212"/>
    </location>
</feature>
<sequence length="305" mass="35459">EAELQKAERTIFIGNLSSSVVTNKSDYKLLKEKFLKYGAIESIRFRSISFQDTLPRKLAIKAQNFHNSRDTLNCYLVFKEYDQKKINDSLSENNSFFLNNHLRVDSISHPIKKDNNRSIFIGNINFEEKEENLRNYFVNKLKIKQTDVEYVRIVRDPKTNVGKGFAYLQFNDFIHVSKALLLNDKEIEYYDGGESSKKITKGRTLRISRCRTTKPSNSIAGINSLLVQNNIKIDKNKFGRANKMLSKSEKAKINKDIIIEGSRAQKGKDIYVKNGKIKKSSKVKKPRISERSKKFRLMKREEEKK</sequence>
<evidence type="ECO:0000256" key="8">
    <source>
        <dbReference type="SAM" id="MobiDB-lite"/>
    </source>
</evidence>
<dbReference type="PANTHER" id="PTHR23236:SF25">
    <property type="entry name" value="RNA-BINDING PROTEIN 34"/>
    <property type="match status" value="1"/>
</dbReference>
<evidence type="ECO:0000313" key="11">
    <source>
        <dbReference type="Proteomes" id="UP000095038"/>
    </source>
</evidence>
<dbReference type="RefSeq" id="XP_020047651.1">
    <property type="nucleotide sequence ID" value="XM_020189828.1"/>
</dbReference>
<dbReference type="SUPFAM" id="SSF54928">
    <property type="entry name" value="RNA-binding domain, RBD"/>
    <property type="match status" value="2"/>
</dbReference>
<dbReference type="AlphaFoldDB" id="A0A1D2VI67"/>
<dbReference type="PROSITE" id="PS50102">
    <property type="entry name" value="RRM"/>
    <property type="match status" value="2"/>
</dbReference>
<name>A0A1D2VI67_9ASCO</name>
<evidence type="ECO:0000313" key="10">
    <source>
        <dbReference type="EMBL" id="ODV61344.1"/>
    </source>
</evidence>
<dbReference type="Gene3D" id="3.30.70.330">
    <property type="match status" value="2"/>
</dbReference>
<evidence type="ECO:0000256" key="5">
    <source>
        <dbReference type="ARBA" id="ARBA00022884"/>
    </source>
</evidence>
<proteinExistence type="inferred from homology"/>
<dbReference type="GO" id="GO:0000463">
    <property type="term" value="P:maturation of LSU-rRNA from tricistronic rRNA transcript (SSU-rRNA, 5.8S rRNA, LSU-rRNA)"/>
    <property type="evidence" value="ECO:0007669"/>
    <property type="project" value="TreeGrafter"/>
</dbReference>
<dbReference type="Proteomes" id="UP000095038">
    <property type="component" value="Unassembled WGS sequence"/>
</dbReference>
<dbReference type="InterPro" id="IPR035979">
    <property type="entry name" value="RBD_domain_sf"/>
</dbReference>
<evidence type="ECO:0000256" key="3">
    <source>
        <dbReference type="ARBA" id="ARBA00007077"/>
    </source>
</evidence>
<feature type="compositionally biased region" description="Basic residues" evidence="8">
    <location>
        <begin position="275"/>
        <end position="286"/>
    </location>
</feature>
<keyword evidence="5 7" id="KW-0694">RNA-binding</keyword>
<feature type="non-terminal residue" evidence="10">
    <location>
        <position position="1"/>
    </location>
</feature>
<evidence type="ECO:0000256" key="1">
    <source>
        <dbReference type="ARBA" id="ARBA00002475"/>
    </source>
</evidence>
<evidence type="ECO:0000259" key="9">
    <source>
        <dbReference type="PROSITE" id="PS50102"/>
    </source>
</evidence>
<organism evidence="10 11">
    <name type="scientific">Ascoidea rubescens DSM 1968</name>
    <dbReference type="NCBI Taxonomy" id="1344418"/>
    <lineage>
        <taxon>Eukaryota</taxon>
        <taxon>Fungi</taxon>
        <taxon>Dikarya</taxon>
        <taxon>Ascomycota</taxon>
        <taxon>Saccharomycotina</taxon>
        <taxon>Saccharomycetes</taxon>
        <taxon>Ascoideaceae</taxon>
        <taxon>Ascoidea</taxon>
    </lineage>
</organism>
<dbReference type="InterPro" id="IPR012677">
    <property type="entry name" value="Nucleotide-bd_a/b_plait_sf"/>
</dbReference>
<feature type="non-terminal residue" evidence="10">
    <location>
        <position position="305"/>
    </location>
</feature>
<feature type="domain" description="RRM" evidence="9">
    <location>
        <begin position="9"/>
        <end position="93"/>
    </location>
</feature>
<protein>
    <recommendedName>
        <fullName evidence="4">Nucleolar protein 12</fullName>
    </recommendedName>
</protein>
<reference evidence="11" key="1">
    <citation type="submission" date="2016-05" db="EMBL/GenBank/DDBJ databases">
        <title>Comparative genomics of biotechnologically important yeasts.</title>
        <authorList>
            <consortium name="DOE Joint Genome Institute"/>
            <person name="Riley R."/>
            <person name="Haridas S."/>
            <person name="Wolfe K.H."/>
            <person name="Lopes M.R."/>
            <person name="Hittinger C.T."/>
            <person name="Goker M."/>
            <person name="Salamov A."/>
            <person name="Wisecaver J."/>
            <person name="Long T.M."/>
            <person name="Aerts A.L."/>
            <person name="Barry K."/>
            <person name="Choi C."/>
            <person name="Clum A."/>
            <person name="Coughlan A.Y."/>
            <person name="Deshpande S."/>
            <person name="Douglass A.P."/>
            <person name="Hanson S.J."/>
            <person name="Klenk H.-P."/>
            <person name="Labutti K."/>
            <person name="Lapidus A."/>
            <person name="Lindquist E."/>
            <person name="Lipzen A."/>
            <person name="Meier-Kolthoff J.P."/>
            <person name="Ohm R.A."/>
            <person name="Otillar R.P."/>
            <person name="Pangilinan J."/>
            <person name="Peng Y."/>
            <person name="Rokas A."/>
            <person name="Rosa C.A."/>
            <person name="Scheuner C."/>
            <person name="Sibirny A.A."/>
            <person name="Slot J.C."/>
            <person name="Stielow J.B."/>
            <person name="Sun H."/>
            <person name="Kurtzman C.P."/>
            <person name="Blackwell M."/>
            <person name="Grigoriev I.V."/>
            <person name="Jeffries T.W."/>
        </authorList>
    </citation>
    <scope>NUCLEOTIDE SEQUENCE [LARGE SCALE GENOMIC DNA]</scope>
    <source>
        <strain evidence="11">DSM 1968</strain>
    </source>
</reference>
<dbReference type="PANTHER" id="PTHR23236">
    <property type="entry name" value="EUKARYOTIC TRANSLATION INITIATION FACTOR 4B/4H"/>
    <property type="match status" value="1"/>
</dbReference>
<dbReference type="FunCoup" id="A0A1D2VI67">
    <property type="interactions" value="835"/>
</dbReference>
<comment type="function">
    <text evidence="1">Involved in pre-25S rRNA processing.</text>
</comment>
<dbReference type="GO" id="GO:0005730">
    <property type="term" value="C:nucleolus"/>
    <property type="evidence" value="ECO:0007669"/>
    <property type="project" value="UniProtKB-SubCell"/>
</dbReference>
<dbReference type="GO" id="GO:0019843">
    <property type="term" value="F:rRNA binding"/>
    <property type="evidence" value="ECO:0007669"/>
    <property type="project" value="TreeGrafter"/>
</dbReference>
<keyword evidence="6" id="KW-0539">Nucleus</keyword>
<dbReference type="OrthoDB" id="442677at2759"/>
<dbReference type="EMBL" id="KV454479">
    <property type="protein sequence ID" value="ODV61344.1"/>
    <property type="molecule type" value="Genomic_DNA"/>
</dbReference>
<dbReference type="InterPro" id="IPR000504">
    <property type="entry name" value="RRM_dom"/>
</dbReference>
<comment type="subcellular location">
    <subcellularLocation>
        <location evidence="2">Nucleus</location>
        <location evidence="2">Nucleolus</location>
    </subcellularLocation>
</comment>